<dbReference type="PANTHER" id="PTHR38339">
    <property type="entry name" value="TRANSGLUTAMINASE DOMAIN PROTEIN"/>
    <property type="match status" value="1"/>
</dbReference>
<dbReference type="InterPro" id="IPR038765">
    <property type="entry name" value="Papain-like_cys_pep_sf"/>
</dbReference>
<dbReference type="Pfam" id="PF01841">
    <property type="entry name" value="Transglut_core"/>
    <property type="match status" value="1"/>
</dbReference>
<gene>
    <name evidence="2" type="ORF">HQN59_04605</name>
</gene>
<dbReference type="SUPFAM" id="SSF54001">
    <property type="entry name" value="Cysteine proteinases"/>
    <property type="match status" value="1"/>
</dbReference>
<sequence>MTRRDWMTYTAGLAWAGLGHAADRRFDPQPSAWRGFELTTRIELARAEGGSQVWLPVPSIESSWQRSGENRWTTNAVEAAIVTSDANGVRMLHARFAPGSVPVVELVSRFETRNRVADAAQRGKADADVARWKQPTALMPTDGVVARTVARIVDASDSDLVKVRKIYDWMVANTYREPSVRGCGDGNVKAMLETGNFGGKCADLNAMFVCLCRGAGVAARDVYGIRIEPSAFGYRELGASSSKLQGAQHCRAEVFLQDAGWVAMDPADVGKVMRQETSDWIRDAGHPLVAPVRKALFGSWEGNWVGFNSAHDVVLPGSADRTPLPFLMYPQAEDAAGRCDALDADAFRYTISARRVDA</sequence>
<dbReference type="AlphaFoldDB" id="A0A7Y6NL13"/>
<dbReference type="SMART" id="SM00460">
    <property type="entry name" value="TGc"/>
    <property type="match status" value="1"/>
</dbReference>
<comment type="caution">
    <text evidence="2">The sequence shown here is derived from an EMBL/GenBank/DDBJ whole genome shotgun (WGS) entry which is preliminary data.</text>
</comment>
<dbReference type="Gene3D" id="3.10.620.30">
    <property type="match status" value="1"/>
</dbReference>
<name>A0A7Y6NL13_9BURK</name>
<dbReference type="Proteomes" id="UP000529637">
    <property type="component" value="Unassembled WGS sequence"/>
</dbReference>
<evidence type="ECO:0000259" key="1">
    <source>
        <dbReference type="SMART" id="SM00460"/>
    </source>
</evidence>
<organism evidence="2 3">
    <name type="scientific">Piscinibacter koreensis</name>
    <dbReference type="NCBI Taxonomy" id="2742824"/>
    <lineage>
        <taxon>Bacteria</taxon>
        <taxon>Pseudomonadati</taxon>
        <taxon>Pseudomonadota</taxon>
        <taxon>Betaproteobacteria</taxon>
        <taxon>Burkholderiales</taxon>
        <taxon>Sphaerotilaceae</taxon>
        <taxon>Piscinibacter</taxon>
    </lineage>
</organism>
<feature type="domain" description="Transglutaminase-like" evidence="1">
    <location>
        <begin position="193"/>
        <end position="268"/>
    </location>
</feature>
<evidence type="ECO:0000313" key="2">
    <source>
        <dbReference type="EMBL" id="NUZ05039.1"/>
    </source>
</evidence>
<dbReference type="EMBL" id="JABWMJ010000002">
    <property type="protein sequence ID" value="NUZ05039.1"/>
    <property type="molecule type" value="Genomic_DNA"/>
</dbReference>
<proteinExistence type="predicted"/>
<protein>
    <submittedName>
        <fullName evidence="2">Transglutaminase family protein</fullName>
    </submittedName>
</protein>
<evidence type="ECO:0000313" key="3">
    <source>
        <dbReference type="Proteomes" id="UP000529637"/>
    </source>
</evidence>
<dbReference type="PANTHER" id="PTHR38339:SF1">
    <property type="entry name" value="TRANSGLUTAMINASE-LIKE DOMAIN-CONTAINING PROTEIN"/>
    <property type="match status" value="1"/>
</dbReference>
<keyword evidence="3" id="KW-1185">Reference proteome</keyword>
<dbReference type="InterPro" id="IPR002931">
    <property type="entry name" value="Transglutaminase-like"/>
</dbReference>
<accession>A0A7Y6NL13</accession>
<reference evidence="2 3" key="1">
    <citation type="submission" date="2020-06" db="EMBL/GenBank/DDBJ databases">
        <title>Schlegella sp. ID0723 isolated from air conditioner.</title>
        <authorList>
            <person name="Kim D.Y."/>
            <person name="Kim D.-U."/>
        </authorList>
    </citation>
    <scope>NUCLEOTIDE SEQUENCE [LARGE SCALE GENOMIC DNA]</scope>
    <source>
        <strain evidence="2 3">ID0723</strain>
    </source>
</reference>